<dbReference type="SMART" id="SM00487">
    <property type="entry name" value="DEXDc"/>
    <property type="match status" value="1"/>
</dbReference>
<feature type="compositionally biased region" description="Basic and acidic residues" evidence="5">
    <location>
        <begin position="162"/>
        <end position="174"/>
    </location>
</feature>
<evidence type="ECO:0000313" key="9">
    <source>
        <dbReference type="Proteomes" id="UP000000235"/>
    </source>
</evidence>
<reference evidence="9" key="1">
    <citation type="journal article" date="2007" name="Proc. Natl. Acad. Sci. U.S.A.">
        <title>Genome sequencing reveals complex secondary metabolome in the marine actinomycete Salinispora tropica.</title>
        <authorList>
            <person name="Udwary D.W."/>
            <person name="Zeigler L."/>
            <person name="Asolkar R.N."/>
            <person name="Singan V."/>
            <person name="Lapidus A."/>
            <person name="Fenical W."/>
            <person name="Jensen P.R."/>
            <person name="Moore B.S."/>
        </authorList>
    </citation>
    <scope>NUCLEOTIDE SEQUENCE [LARGE SCALE GENOMIC DNA]</scope>
    <source>
        <strain evidence="9">ATCC BAA-916 / DSM 44818 / CNB-440</strain>
    </source>
</reference>
<dbReference type="InterPro" id="IPR050699">
    <property type="entry name" value="RNA-DNA_Helicase"/>
</dbReference>
<evidence type="ECO:0000256" key="2">
    <source>
        <dbReference type="ARBA" id="ARBA00022801"/>
    </source>
</evidence>
<dbReference type="InterPro" id="IPR011545">
    <property type="entry name" value="DEAD/DEAH_box_helicase_dom"/>
</dbReference>
<keyword evidence="9" id="KW-1185">Reference proteome</keyword>
<evidence type="ECO:0000313" key="8">
    <source>
        <dbReference type="EMBL" id="ABP54196.1"/>
    </source>
</evidence>
<keyword evidence="2" id="KW-0378">Hydrolase</keyword>
<dbReference type="eggNOG" id="COG4581">
    <property type="taxonomic scope" value="Bacteria"/>
</dbReference>
<dbReference type="Pfam" id="PF12029">
    <property type="entry name" value="DUF3516"/>
    <property type="match status" value="1"/>
</dbReference>
<dbReference type="STRING" id="369723.Strop_1732"/>
<dbReference type="PANTHER" id="PTHR12131">
    <property type="entry name" value="ATP-DEPENDENT RNA AND DNA HELICASE"/>
    <property type="match status" value="1"/>
</dbReference>
<dbReference type="Pfam" id="PF00270">
    <property type="entry name" value="DEAD"/>
    <property type="match status" value="1"/>
</dbReference>
<dbReference type="InterPro" id="IPR014001">
    <property type="entry name" value="Helicase_ATP-bd"/>
</dbReference>
<dbReference type="KEGG" id="stp:Strop_1732"/>
<dbReference type="FunFam" id="3.40.50.300:FF:000922">
    <property type="entry name" value="DEAD/DEAH box helicase"/>
    <property type="match status" value="1"/>
</dbReference>
<keyword evidence="4" id="KW-0067">ATP-binding</keyword>
<evidence type="ECO:0000256" key="3">
    <source>
        <dbReference type="ARBA" id="ARBA00022806"/>
    </source>
</evidence>
<evidence type="ECO:0000256" key="4">
    <source>
        <dbReference type="ARBA" id="ARBA00022840"/>
    </source>
</evidence>
<dbReference type="InterPro" id="IPR021904">
    <property type="entry name" value="DUF3516"/>
</dbReference>
<feature type="region of interest" description="Disordered" evidence="5">
    <location>
        <begin position="75"/>
        <end position="287"/>
    </location>
</feature>
<organism evidence="8 9">
    <name type="scientific">Salinispora tropica (strain ATCC BAA-916 / DSM 44818 / JCM 13857 / NBRC 105044 / CNB-440)</name>
    <dbReference type="NCBI Taxonomy" id="369723"/>
    <lineage>
        <taxon>Bacteria</taxon>
        <taxon>Bacillati</taxon>
        <taxon>Actinomycetota</taxon>
        <taxon>Actinomycetes</taxon>
        <taxon>Micromonosporales</taxon>
        <taxon>Micromonosporaceae</taxon>
        <taxon>Salinispora</taxon>
    </lineage>
</organism>
<dbReference type="EMBL" id="CP000667">
    <property type="protein sequence ID" value="ABP54196.1"/>
    <property type="molecule type" value="Genomic_DNA"/>
</dbReference>
<dbReference type="GO" id="GO:0004386">
    <property type="term" value="F:helicase activity"/>
    <property type="evidence" value="ECO:0007669"/>
    <property type="project" value="UniProtKB-KW"/>
</dbReference>
<dbReference type="Gene3D" id="3.40.50.300">
    <property type="entry name" value="P-loop containing nucleotide triphosphate hydrolases"/>
    <property type="match status" value="2"/>
</dbReference>
<feature type="compositionally biased region" description="Low complexity" evidence="5">
    <location>
        <begin position="357"/>
        <end position="369"/>
    </location>
</feature>
<dbReference type="PANTHER" id="PTHR12131:SF1">
    <property type="entry name" value="ATP-DEPENDENT RNA HELICASE SUPV3L1, MITOCHONDRIAL-RELATED"/>
    <property type="match status" value="1"/>
</dbReference>
<dbReference type="Pfam" id="PF00271">
    <property type="entry name" value="Helicase_C"/>
    <property type="match status" value="1"/>
</dbReference>
<dbReference type="PROSITE" id="PS51192">
    <property type="entry name" value="HELICASE_ATP_BIND_1"/>
    <property type="match status" value="1"/>
</dbReference>
<dbReference type="InterPro" id="IPR001650">
    <property type="entry name" value="Helicase_C-like"/>
</dbReference>
<protein>
    <submittedName>
        <fullName evidence="8">DEAD/DEAH box helicase domain protein</fullName>
    </submittedName>
</protein>
<dbReference type="Proteomes" id="UP000000235">
    <property type="component" value="Chromosome"/>
</dbReference>
<feature type="domain" description="Helicase ATP-binding" evidence="6">
    <location>
        <begin position="434"/>
        <end position="590"/>
    </location>
</feature>
<feature type="compositionally biased region" description="Basic residues" evidence="5">
    <location>
        <begin position="103"/>
        <end position="116"/>
    </location>
</feature>
<dbReference type="SMART" id="SM00490">
    <property type="entry name" value="HELICc"/>
    <property type="match status" value="1"/>
</dbReference>
<proteinExistence type="predicted"/>
<feature type="compositionally biased region" description="Basic and acidic residues" evidence="5">
    <location>
        <begin position="117"/>
        <end position="138"/>
    </location>
</feature>
<dbReference type="InterPro" id="IPR027417">
    <property type="entry name" value="P-loop_NTPase"/>
</dbReference>
<dbReference type="GO" id="GO:0005524">
    <property type="term" value="F:ATP binding"/>
    <property type="evidence" value="ECO:0007669"/>
    <property type="project" value="UniProtKB-KW"/>
</dbReference>
<feature type="domain" description="Helicase C-terminal" evidence="7">
    <location>
        <begin position="614"/>
        <end position="815"/>
    </location>
</feature>
<feature type="compositionally biased region" description="Basic and acidic residues" evidence="5">
    <location>
        <begin position="302"/>
        <end position="312"/>
    </location>
</feature>
<dbReference type="SUPFAM" id="SSF52540">
    <property type="entry name" value="P-loop containing nucleoside triphosphate hydrolases"/>
    <property type="match status" value="1"/>
</dbReference>
<evidence type="ECO:0000259" key="7">
    <source>
        <dbReference type="PROSITE" id="PS51194"/>
    </source>
</evidence>
<feature type="region of interest" description="Disordered" evidence="5">
    <location>
        <begin position="302"/>
        <end position="395"/>
    </location>
</feature>
<dbReference type="GO" id="GO:0003676">
    <property type="term" value="F:nucleic acid binding"/>
    <property type="evidence" value="ECO:0007669"/>
    <property type="project" value="InterPro"/>
</dbReference>
<evidence type="ECO:0000259" key="6">
    <source>
        <dbReference type="PROSITE" id="PS51192"/>
    </source>
</evidence>
<feature type="compositionally biased region" description="Low complexity" evidence="5">
    <location>
        <begin position="75"/>
        <end position="84"/>
    </location>
</feature>
<accession>A4X5P6</accession>
<keyword evidence="1" id="KW-0547">Nucleotide-binding</keyword>
<evidence type="ECO:0000256" key="5">
    <source>
        <dbReference type="SAM" id="MobiDB-lite"/>
    </source>
</evidence>
<keyword evidence="3 8" id="KW-0347">Helicase</keyword>
<dbReference type="GO" id="GO:0016787">
    <property type="term" value="F:hydrolase activity"/>
    <property type="evidence" value="ECO:0007669"/>
    <property type="project" value="UniProtKB-KW"/>
</dbReference>
<gene>
    <name evidence="8" type="ordered locus">Strop_1732</name>
</gene>
<dbReference type="AlphaFoldDB" id="A4X5P6"/>
<name>A4X5P6_SALTO</name>
<dbReference type="HOGENOM" id="CLU_267630_0_0_11"/>
<dbReference type="PROSITE" id="PS51194">
    <property type="entry name" value="HELICASE_CTER"/>
    <property type="match status" value="1"/>
</dbReference>
<evidence type="ECO:0000256" key="1">
    <source>
        <dbReference type="ARBA" id="ARBA00022741"/>
    </source>
</evidence>
<feature type="region of interest" description="Disordered" evidence="5">
    <location>
        <begin position="1"/>
        <end position="43"/>
    </location>
</feature>
<sequence length="1231" mass="132992">MAAGLGPSGCLRAATGRTAPSGVDAATGEVQADAGPATVGPADATWADAGPAVASAAPTASSGLTTATATVATRPARVTFTTTPSRPGRAARTPGLSHGESRHPRRTSHPIRRGPRVRSDRCDHHRPPPHRARAEHPDISPATRPDVAAPDQRAATALAAVRPDRPGDARHAREAGCPVPAPGAPGVGDRFRDGRRHRGDGLRRSRPRLSGGRGAYAGNRQPPRPGGTAVPEQCPDRRGRRVGPGQRPAYGFTRCGTHLLSGPVAKGPPPQTAHHPARSRRPAALAVGDRWHAALRDRLGRVRRSDAADPGRRSGAGEPARRVRAPPRAPPGDEVRAPRPDSGSTGGRPDLPPPLRPTTGCGSTSTGQTRLTGPPEANDRPDWRAGGGSRHHGPAMTLTAALPASADPDTLYDAFAGWASERGLDLYPHQEEAVIEIVSGANVIMNTPTGSGKSLVAMAAHFAALADDRTTFYTAPIKALVSEKFFALCEVFGAENVGMLTGDASVNPDAPVICCTAEILANLALREGTRADVGQVIMDEFHFYSEPDRGWAWQVPLIELPQAQFILMSATLGDTTRFVADLTRRTGRPTAVVQTAERPVPLLFSYATTPMHETLEELLETREAPVYVVHFTQAAALERAQALMSVNVCTRAEKDTIATAIGNFRFTSGFGKTLSRLVRHGIGVHHAGMLPKYRRLVETLAQAGLLKVICGTDTLGVGINVPIRTVLFTGLSKYDGTRTRLLKAREFHQIAGRAGRAGFDTLGRVVVQAPEHVIENEKALAKAGDDPKKRRKVVRKKPPEGSIGWGKPTFERLVEAEPEPLASSFQVSHSMLLNVIGRPGDAFAAMRHLLTDNHEDRAAQRRHIRRAIAIYRALRAGGVVEELSEPDESGRRARLTVDLQLDFALNQPLSPLALAAIELLDRESPAYALDVLSVIESILDDPRQVLSAQQFKARGEAVAAMKAEGIEYEARLELLDEVTWPKPLAELLESAYEMYRQGHPWVADHQLSPKSVVRDMYERAMTFAEYVQFYGLSRSEGLVLRYLADAYKTLRHTVPEDAKTEELVDLIEWLGELVRQVDSSLIDEWERLRNPSDVDEVAVALDDQPTAITRNTRAFRVLVRNALFRRVELAALHRWNELGELDGAAGWDAAAWEDALEPYFEEYPEIGIGPNARGPALLLIEQGSATWTVRQILDDPDGDHDWGISAEVDLAASDEAGAAVIRITEVGQLGA</sequence>